<organism evidence="1">
    <name type="scientific">bioreactor metagenome</name>
    <dbReference type="NCBI Taxonomy" id="1076179"/>
    <lineage>
        <taxon>unclassified sequences</taxon>
        <taxon>metagenomes</taxon>
        <taxon>ecological metagenomes</taxon>
    </lineage>
</organism>
<comment type="caution">
    <text evidence="1">The sequence shown here is derived from an EMBL/GenBank/DDBJ whole genome shotgun (WGS) entry which is preliminary data.</text>
</comment>
<sequence>MTAVRVTADVLLRAVGLVEKTVLDHHGSAVADQTVTLHLTESETSLPGTSLGGLTGQDLHGAAGTDVHLAADHVVQLLVEYHSGVDLHLDLPSGGAVVHDLPSGVLETVPDQSVTYGFLPLSGEHRAVHGAALHGADPAADHLEDVGDGHTGRYAVGVDHQIWRHTVYRERHVALIHQASDDAFLPVSGTELVAQLGYPLVPDLHPYEPGAVL</sequence>
<gene>
    <name evidence="1" type="ORF">SDC9_165070</name>
</gene>
<evidence type="ECO:0000313" key="1">
    <source>
        <dbReference type="EMBL" id="MPN17715.1"/>
    </source>
</evidence>
<dbReference type="AlphaFoldDB" id="A0A645FTD3"/>
<reference evidence="1" key="1">
    <citation type="submission" date="2019-08" db="EMBL/GenBank/DDBJ databases">
        <authorList>
            <person name="Kucharzyk K."/>
            <person name="Murdoch R.W."/>
            <person name="Higgins S."/>
            <person name="Loffler F."/>
        </authorList>
    </citation>
    <scope>NUCLEOTIDE SEQUENCE</scope>
</reference>
<name>A0A645FTD3_9ZZZZ</name>
<dbReference type="EMBL" id="VSSQ01064902">
    <property type="protein sequence ID" value="MPN17715.1"/>
    <property type="molecule type" value="Genomic_DNA"/>
</dbReference>
<proteinExistence type="predicted"/>
<accession>A0A645FTD3</accession>
<protein>
    <submittedName>
        <fullName evidence="1">Uncharacterized protein</fullName>
    </submittedName>
</protein>